<evidence type="ECO:0000313" key="3">
    <source>
        <dbReference type="Proteomes" id="UP001465331"/>
    </source>
</evidence>
<dbReference type="Gene3D" id="2.50.20.10">
    <property type="entry name" value="Lipoprotein localisation LolA/LolB/LppX"/>
    <property type="match status" value="1"/>
</dbReference>
<keyword evidence="1" id="KW-0732">Signal</keyword>
<feature type="chain" id="PRO_5045885990" evidence="1">
    <location>
        <begin position="21"/>
        <end position="450"/>
    </location>
</feature>
<accession>A0ABV2A9U9</accession>
<gene>
    <name evidence="2" type="ORF">ABSH63_07865</name>
</gene>
<dbReference type="InterPro" id="IPR010752">
    <property type="entry name" value="DUF1329"/>
</dbReference>
<organism evidence="2 3">
    <name type="scientific">Sinimarinibacterium thermocellulolyticum</name>
    <dbReference type="NCBI Taxonomy" id="3170016"/>
    <lineage>
        <taxon>Bacteria</taxon>
        <taxon>Pseudomonadati</taxon>
        <taxon>Pseudomonadota</taxon>
        <taxon>Gammaproteobacteria</taxon>
        <taxon>Nevskiales</taxon>
        <taxon>Nevskiaceae</taxon>
        <taxon>Sinimarinibacterium</taxon>
    </lineage>
</organism>
<sequence>MKRASHVALALMFVSLPLAAKVSKEEADKLKTTLTPMGAERAGNADGTIPAWEGGLTTSPPCYKGRPHRYCDPFPDDKPLFTITAQNYKEHADKLSEGQKAMFEKYPDTYKMKVYPTRRTAGYPDFVYEATYQNALNAELISEGEGLAGASVSVPFPIPKSGKEPIWNHKVRYRGVGAARWNVQAAVTTSGAYNLVKITEDIKFHYNNPAVKPDEIDNVLIYFLQIVRDPARLAGTITLVHETMDQVKEPRRAWQYNPGQRRLRRAPNVAYDNPGTAADGLRTNDQLDVFNGATDRYTWKIVGKKEVYIPYNSYDLSSDKYKYADILQKGHINPELPRYELHRVWVVEGEVKPTTTHIYAKRRFYIDEDSWQIALVDIYDRRGSLWRWQEGHSLQAYAEPFYSPAMGTVYDMQSGRYLALEFSNEEPEALVRDFPIQYFDPANVQKQATK</sequence>
<dbReference type="RefSeq" id="WP_352888806.1">
    <property type="nucleotide sequence ID" value="NZ_JBEPIJ010000007.1"/>
</dbReference>
<dbReference type="EMBL" id="JBEPIJ010000007">
    <property type="protein sequence ID" value="MES0873914.1"/>
    <property type="molecule type" value="Genomic_DNA"/>
</dbReference>
<dbReference type="Pfam" id="PF07044">
    <property type="entry name" value="DUF1329"/>
    <property type="match status" value="1"/>
</dbReference>
<keyword evidence="3" id="KW-1185">Reference proteome</keyword>
<reference evidence="2 3" key="1">
    <citation type="submission" date="2024-06" db="EMBL/GenBank/DDBJ databases">
        <authorList>
            <person name="Li Z."/>
            <person name="Jiang Y."/>
        </authorList>
    </citation>
    <scope>NUCLEOTIDE SEQUENCE [LARGE SCALE GENOMIC DNA]</scope>
    <source>
        <strain evidence="2 3">HSW-8</strain>
    </source>
</reference>
<dbReference type="Proteomes" id="UP001465331">
    <property type="component" value="Unassembled WGS sequence"/>
</dbReference>
<dbReference type="CDD" id="cd16329">
    <property type="entry name" value="LolA_like"/>
    <property type="match status" value="1"/>
</dbReference>
<evidence type="ECO:0000313" key="2">
    <source>
        <dbReference type="EMBL" id="MES0873914.1"/>
    </source>
</evidence>
<comment type="caution">
    <text evidence="2">The sequence shown here is derived from an EMBL/GenBank/DDBJ whole genome shotgun (WGS) entry which is preliminary data.</text>
</comment>
<feature type="signal peptide" evidence="1">
    <location>
        <begin position="1"/>
        <end position="20"/>
    </location>
</feature>
<protein>
    <submittedName>
        <fullName evidence="2">DUF1329 domain-containing protein</fullName>
    </submittedName>
</protein>
<name>A0ABV2A9U9_9GAMM</name>
<evidence type="ECO:0000256" key="1">
    <source>
        <dbReference type="SAM" id="SignalP"/>
    </source>
</evidence>
<proteinExistence type="predicted"/>